<gene>
    <name evidence="5" type="ORF">QVD17_17131</name>
</gene>
<dbReference type="InterPro" id="IPR013083">
    <property type="entry name" value="Znf_RING/FYVE/PHD"/>
</dbReference>
<organism evidence="5 6">
    <name type="scientific">Tagetes erecta</name>
    <name type="common">African marigold</name>
    <dbReference type="NCBI Taxonomy" id="13708"/>
    <lineage>
        <taxon>Eukaryota</taxon>
        <taxon>Viridiplantae</taxon>
        <taxon>Streptophyta</taxon>
        <taxon>Embryophyta</taxon>
        <taxon>Tracheophyta</taxon>
        <taxon>Spermatophyta</taxon>
        <taxon>Magnoliopsida</taxon>
        <taxon>eudicotyledons</taxon>
        <taxon>Gunneridae</taxon>
        <taxon>Pentapetalae</taxon>
        <taxon>asterids</taxon>
        <taxon>campanulids</taxon>
        <taxon>Asterales</taxon>
        <taxon>Asteraceae</taxon>
        <taxon>Asteroideae</taxon>
        <taxon>Heliantheae alliance</taxon>
        <taxon>Tageteae</taxon>
        <taxon>Tagetes</taxon>
    </lineage>
</organism>
<keyword evidence="6" id="KW-1185">Reference proteome</keyword>
<sequence length="299" mass="34584">MSSERPKRQVIPPKLDDYYVDPVVKHRRHTKVKKQDNRHPMIQADIIENKRTTSSKKSSTEESVYDDVWNLCSNGGHLLLCDSCPSAFHTSCLQMQNLPLGQWHCVNYVCKFYGTFQRRGELRSERTKCSLCEQKFHKSCVRGNALNIDLDSLYFCGKECHEIYERLQRSIFRRLNYSSFFTAILEKDGNMVSAASIRIHANKLAEMPYIGTRFMHRHGGMCRRLLDSIETILGDLGVRKAASEVLPMWTNAFGFKSLYESTKEIMKLMSIVIFPDIQMLHKCVKKKDDNICQIIANDV</sequence>
<keyword evidence="1" id="KW-0479">Metal-binding</keyword>
<evidence type="ECO:0000313" key="5">
    <source>
        <dbReference type="EMBL" id="KAK1428300.1"/>
    </source>
</evidence>
<dbReference type="Proteomes" id="UP001229421">
    <property type="component" value="Unassembled WGS sequence"/>
</dbReference>
<keyword evidence="3" id="KW-0862">Zinc</keyword>
<dbReference type="GO" id="GO:0008270">
    <property type="term" value="F:zinc ion binding"/>
    <property type="evidence" value="ECO:0007669"/>
    <property type="project" value="UniProtKB-KW"/>
</dbReference>
<evidence type="ECO:0000256" key="3">
    <source>
        <dbReference type="ARBA" id="ARBA00022833"/>
    </source>
</evidence>
<dbReference type="EMBL" id="JAUHHV010000004">
    <property type="protein sequence ID" value="KAK1428300.1"/>
    <property type="molecule type" value="Genomic_DNA"/>
</dbReference>
<keyword evidence="2" id="KW-0863">Zinc-finger</keyword>
<dbReference type="GO" id="GO:0005634">
    <property type="term" value="C:nucleus"/>
    <property type="evidence" value="ECO:0007669"/>
    <property type="project" value="TreeGrafter"/>
</dbReference>
<evidence type="ECO:0000256" key="2">
    <source>
        <dbReference type="ARBA" id="ARBA00022771"/>
    </source>
</evidence>
<dbReference type="PANTHER" id="PTHR46309">
    <property type="entry name" value="PHD FINGER PROTEIN 12"/>
    <property type="match status" value="1"/>
</dbReference>
<dbReference type="SMART" id="SM00249">
    <property type="entry name" value="PHD"/>
    <property type="match status" value="1"/>
</dbReference>
<name>A0AAD8KRQ9_TARER</name>
<dbReference type="InterPro" id="IPR042163">
    <property type="entry name" value="PHF12"/>
</dbReference>
<evidence type="ECO:0000256" key="1">
    <source>
        <dbReference type="ARBA" id="ARBA00022723"/>
    </source>
</evidence>
<dbReference type="InterPro" id="IPR011011">
    <property type="entry name" value="Znf_FYVE_PHD"/>
</dbReference>
<dbReference type="SUPFAM" id="SSF57903">
    <property type="entry name" value="FYVE/PHD zinc finger"/>
    <property type="match status" value="1"/>
</dbReference>
<protein>
    <recommendedName>
        <fullName evidence="4">Zinc finger PHD-type domain-containing protein</fullName>
    </recommendedName>
</protein>
<dbReference type="PANTHER" id="PTHR46309:SF1">
    <property type="entry name" value="PHD FINGER PROTEIN 12"/>
    <property type="match status" value="1"/>
</dbReference>
<dbReference type="InterPro" id="IPR001965">
    <property type="entry name" value="Znf_PHD"/>
</dbReference>
<comment type="caution">
    <text evidence="5">The sequence shown here is derived from an EMBL/GenBank/DDBJ whole genome shotgun (WGS) entry which is preliminary data.</text>
</comment>
<accession>A0AAD8KRQ9</accession>
<dbReference type="Pfam" id="PF23209">
    <property type="entry name" value="IDM1_C"/>
    <property type="match status" value="1"/>
</dbReference>
<dbReference type="SUPFAM" id="SSF55729">
    <property type="entry name" value="Acyl-CoA N-acyltransferases (Nat)"/>
    <property type="match status" value="1"/>
</dbReference>
<dbReference type="GO" id="GO:0006357">
    <property type="term" value="P:regulation of transcription by RNA polymerase II"/>
    <property type="evidence" value="ECO:0007669"/>
    <property type="project" value="TreeGrafter"/>
</dbReference>
<dbReference type="AlphaFoldDB" id="A0AAD8KRQ9"/>
<evidence type="ECO:0000313" key="6">
    <source>
        <dbReference type="Proteomes" id="UP001229421"/>
    </source>
</evidence>
<proteinExistence type="predicted"/>
<dbReference type="InterPro" id="IPR016181">
    <property type="entry name" value="Acyl_CoA_acyltransferase"/>
</dbReference>
<dbReference type="InterPro" id="IPR056511">
    <property type="entry name" value="IDM1_C"/>
</dbReference>
<feature type="domain" description="Zinc finger PHD-type" evidence="4">
    <location>
        <begin position="68"/>
        <end position="109"/>
    </location>
</feature>
<evidence type="ECO:0000259" key="4">
    <source>
        <dbReference type="SMART" id="SM00249"/>
    </source>
</evidence>
<dbReference type="GO" id="GO:0003714">
    <property type="term" value="F:transcription corepressor activity"/>
    <property type="evidence" value="ECO:0007669"/>
    <property type="project" value="InterPro"/>
</dbReference>
<reference evidence="5" key="1">
    <citation type="journal article" date="2023" name="bioRxiv">
        <title>Improved chromosome-level genome assembly for marigold (Tagetes erecta).</title>
        <authorList>
            <person name="Jiang F."/>
            <person name="Yuan L."/>
            <person name="Wang S."/>
            <person name="Wang H."/>
            <person name="Xu D."/>
            <person name="Wang A."/>
            <person name="Fan W."/>
        </authorList>
    </citation>
    <scope>NUCLEOTIDE SEQUENCE</scope>
    <source>
        <strain evidence="5">WSJ</strain>
        <tissue evidence="5">Leaf</tissue>
    </source>
</reference>
<dbReference type="Gene3D" id="3.30.40.10">
    <property type="entry name" value="Zinc/RING finger domain, C3HC4 (zinc finger)"/>
    <property type="match status" value="1"/>
</dbReference>